<evidence type="ECO:0000313" key="7">
    <source>
        <dbReference type="Proteomes" id="UP000501780"/>
    </source>
</evidence>
<keyword evidence="7" id="KW-1185">Reference proteome</keyword>
<dbReference type="EMBL" id="CP050831">
    <property type="protein sequence ID" value="QIU93344.1"/>
    <property type="molecule type" value="Genomic_DNA"/>
</dbReference>
<evidence type="ECO:0000313" key="6">
    <source>
        <dbReference type="EMBL" id="QIU93344.1"/>
    </source>
</evidence>
<feature type="chain" id="PRO_5026330172" evidence="4">
    <location>
        <begin position="22"/>
        <end position="521"/>
    </location>
</feature>
<accession>A0A6H0KIT6</accession>
<dbReference type="AlphaFoldDB" id="A0A6H0KIT6"/>
<dbReference type="InterPro" id="IPR049161">
    <property type="entry name" value="GH59_cat"/>
</dbReference>
<comment type="similarity">
    <text evidence="1">Belongs to the glycosyl hydrolase 30 family.</text>
</comment>
<dbReference type="GO" id="GO:0006665">
    <property type="term" value="P:sphingolipid metabolic process"/>
    <property type="evidence" value="ECO:0007669"/>
    <property type="project" value="InterPro"/>
</dbReference>
<organism evidence="6 7">
    <name type="scientific">Bacteroides faecium</name>
    <dbReference type="NCBI Taxonomy" id="2715212"/>
    <lineage>
        <taxon>Bacteria</taxon>
        <taxon>Pseudomonadati</taxon>
        <taxon>Bacteroidota</taxon>
        <taxon>Bacteroidia</taxon>
        <taxon>Bacteroidales</taxon>
        <taxon>Bacteroidaceae</taxon>
        <taxon>Bacteroides</taxon>
    </lineage>
</organism>
<dbReference type="PANTHER" id="PTHR11069:SF38">
    <property type="entry name" value="GLUCURONOXYLANASE XYNC"/>
    <property type="match status" value="1"/>
</dbReference>
<dbReference type="PROSITE" id="PS51257">
    <property type="entry name" value="PROKAR_LIPOPROTEIN"/>
    <property type="match status" value="1"/>
</dbReference>
<name>A0A6H0KIT6_9BACE</name>
<dbReference type="SUPFAM" id="SSF51445">
    <property type="entry name" value="(Trans)glycosidases"/>
    <property type="match status" value="1"/>
</dbReference>
<dbReference type="InterPro" id="IPR017853">
    <property type="entry name" value="GH"/>
</dbReference>
<evidence type="ECO:0000256" key="3">
    <source>
        <dbReference type="ARBA" id="ARBA00022801"/>
    </source>
</evidence>
<dbReference type="GO" id="GO:0004348">
    <property type="term" value="F:glucosylceramidase activity"/>
    <property type="evidence" value="ECO:0007669"/>
    <property type="project" value="InterPro"/>
</dbReference>
<keyword evidence="2 4" id="KW-0732">Signal</keyword>
<dbReference type="GO" id="GO:0016020">
    <property type="term" value="C:membrane"/>
    <property type="evidence" value="ECO:0007669"/>
    <property type="project" value="GOC"/>
</dbReference>
<dbReference type="RefSeq" id="WP_167960399.1">
    <property type="nucleotide sequence ID" value="NZ_CP050831.1"/>
</dbReference>
<proteinExistence type="inferred from homology"/>
<dbReference type="Gene3D" id="3.20.20.80">
    <property type="entry name" value="Glycosidases"/>
    <property type="match status" value="1"/>
</dbReference>
<evidence type="ECO:0000259" key="5">
    <source>
        <dbReference type="Pfam" id="PF02057"/>
    </source>
</evidence>
<keyword evidence="3 6" id="KW-0378">Hydrolase</keyword>
<dbReference type="InterPro" id="IPR001139">
    <property type="entry name" value="Glyco_hydro_30"/>
</dbReference>
<evidence type="ECO:0000256" key="2">
    <source>
        <dbReference type="ARBA" id="ARBA00022729"/>
    </source>
</evidence>
<dbReference type="KEGG" id="bfc:BacF7301_03905"/>
<dbReference type="InterPro" id="IPR013780">
    <property type="entry name" value="Glyco_hydro_b"/>
</dbReference>
<evidence type="ECO:0000256" key="4">
    <source>
        <dbReference type="SAM" id="SignalP"/>
    </source>
</evidence>
<evidence type="ECO:0000256" key="1">
    <source>
        <dbReference type="ARBA" id="ARBA00005382"/>
    </source>
</evidence>
<dbReference type="Proteomes" id="UP000501780">
    <property type="component" value="Chromosome"/>
</dbReference>
<protein>
    <submittedName>
        <fullName evidence="6">Glycosyl hydrolase</fullName>
    </submittedName>
</protein>
<reference evidence="6 7" key="1">
    <citation type="submission" date="2020-03" db="EMBL/GenBank/DDBJ databases">
        <title>Genomic analysis of Bacteroides faecium CBA7301.</title>
        <authorList>
            <person name="Kim J."/>
            <person name="Roh S.W."/>
        </authorList>
    </citation>
    <scope>NUCLEOTIDE SEQUENCE [LARGE SCALE GENOMIC DNA]</scope>
    <source>
        <strain evidence="6 7">CBA7301</strain>
    </source>
</reference>
<sequence length="521" mass="58746">MKKIYSLLFVSFLLFLGYSCEDGSLSHSDVYIPDPVEETDEDDGFSAEPTTEAVIKVQFGDGHEHQIIDGFGCAFAEWSHRIWNHMQREDVVNDLFGENGLKLNIFRGEVFPHYQNPTTNVIDFGINRTFNLAPNDPSMINDYWRDFNGSGCGEQVQLGQMWLVDILQRKYKDVKFMFSTWSPPGTMKSNGKPSGGSLKTGSGDEFADYLIDFIKAYEEKFGIDIYAISPSNEPNSSGTGWNGCSWTYGNLANFCQDNLRPALDKAGYQDMKIIFGEHSWWKAGVTFLENGLKARPELANSNIIAAAHGYTLIGNTEFVQSPLCAEKNIHLWNTETSSTDTYDPSWKNAMQWATTFHNYLAVSNLNAFVWWAGARPCTNNEALIRLEEALPGTNYERAARYYSYGQFTKFIPEGSRRVDVKTIAPEDDEEAFPKELLMTAYVKDDGTYTIVLVNNSTSKAFETKLEIEGKEFQTMIAYTSDEGVKWQRKKINPSLSGLRAITVPKFSVVTITGKMKDIEAE</sequence>
<dbReference type="PANTHER" id="PTHR11069">
    <property type="entry name" value="GLUCOSYLCERAMIDASE"/>
    <property type="match status" value="1"/>
</dbReference>
<dbReference type="Pfam" id="PF02057">
    <property type="entry name" value="Glyco_hydro_59"/>
    <property type="match status" value="1"/>
</dbReference>
<gene>
    <name evidence="6" type="ORF">BacF7301_03905</name>
</gene>
<dbReference type="Gene3D" id="2.60.40.1180">
    <property type="entry name" value="Golgi alpha-mannosidase II"/>
    <property type="match status" value="1"/>
</dbReference>
<feature type="domain" description="Glycosyl hydrolase family 59 catalytic" evidence="5">
    <location>
        <begin position="160"/>
        <end position="374"/>
    </location>
</feature>
<feature type="signal peptide" evidence="4">
    <location>
        <begin position="1"/>
        <end position="21"/>
    </location>
</feature>